<name>A0ABM7W5K1_9BACT</name>
<dbReference type="Pfam" id="PF03576">
    <property type="entry name" value="Peptidase_S58"/>
    <property type="match status" value="1"/>
</dbReference>
<organism evidence="2 3">
    <name type="scientific">Desulfofustis limnaeus</name>
    <dbReference type="NCBI Taxonomy" id="2740163"/>
    <lineage>
        <taxon>Bacteria</taxon>
        <taxon>Pseudomonadati</taxon>
        <taxon>Thermodesulfobacteriota</taxon>
        <taxon>Desulfobulbia</taxon>
        <taxon>Desulfobulbales</taxon>
        <taxon>Desulfocapsaceae</taxon>
        <taxon>Desulfofustis</taxon>
    </lineage>
</organism>
<comment type="similarity">
    <text evidence="1">Belongs to the peptidase S58 family.</text>
</comment>
<dbReference type="PANTHER" id="PTHR36512:SF3">
    <property type="entry name" value="BLR5678 PROTEIN"/>
    <property type="match status" value="1"/>
</dbReference>
<gene>
    <name evidence="2" type="ORF">DPPLL_05900</name>
</gene>
<dbReference type="InterPro" id="IPR005321">
    <property type="entry name" value="Peptidase_S58_DmpA"/>
</dbReference>
<dbReference type="RefSeq" id="WP_284153320.1">
    <property type="nucleotide sequence ID" value="NZ_AP025516.1"/>
</dbReference>
<dbReference type="SUPFAM" id="SSF56266">
    <property type="entry name" value="DmpA/ArgJ-like"/>
    <property type="match status" value="1"/>
</dbReference>
<dbReference type="CDD" id="cd02252">
    <property type="entry name" value="nylC_like"/>
    <property type="match status" value="1"/>
</dbReference>
<accession>A0ABM7W5K1</accession>
<sequence length="327" mass="33705">MQEIDFCRVGGIRVGHAQDQEAATGCTVVLCESGATAGVDVRGGAPGTRETDLLRPENLVQQIHAVLLTGGSAFGLDAAAGVMAYLEERQIGFAVQVTHVPIVCGAALFDLSFGDHRIRPDREMGYRACMNAGDRSIAIGSIGAGTGATVGKICGMGRAMKGGIGAAAVEVGPLRVGALVAVNCLGDVVDPDSGRILAGLRSEDGRRVCGTENVLLDNVGNPTNLFNGNTTIGVTVTNGLFTKAEMTKMASMAHNGLARTLRPAHSMFDGDTIFALSTGTVRADLSTVGMLAARMVERAVVAAVRRAGSLGGLPGHGERRLGQYSTL</sequence>
<proteinExistence type="inferred from homology"/>
<evidence type="ECO:0000313" key="3">
    <source>
        <dbReference type="Proteomes" id="UP000830055"/>
    </source>
</evidence>
<evidence type="ECO:0000313" key="2">
    <source>
        <dbReference type="EMBL" id="BDD86225.1"/>
    </source>
</evidence>
<reference evidence="2 3" key="1">
    <citation type="submission" date="2022-01" db="EMBL/GenBank/DDBJ databases">
        <title>Desulfofustis limnae sp. nov., a novel mesophilic sulfate-reducing bacterium isolated from marsh soil.</title>
        <authorList>
            <person name="Watanabe M."/>
            <person name="Takahashi A."/>
            <person name="Kojima H."/>
            <person name="Fukui M."/>
        </authorList>
    </citation>
    <scope>NUCLEOTIDE SEQUENCE [LARGE SCALE GENOMIC DNA]</scope>
    <source>
        <strain evidence="2 3">PPLL</strain>
    </source>
</reference>
<evidence type="ECO:0000256" key="1">
    <source>
        <dbReference type="ARBA" id="ARBA00007068"/>
    </source>
</evidence>
<keyword evidence="3" id="KW-1185">Reference proteome</keyword>
<dbReference type="Proteomes" id="UP000830055">
    <property type="component" value="Chromosome"/>
</dbReference>
<protein>
    <submittedName>
        <fullName evidence="2">Peptidase S58</fullName>
    </submittedName>
</protein>
<dbReference type="InterPro" id="IPR016117">
    <property type="entry name" value="ArgJ-like_dom_sf"/>
</dbReference>
<dbReference type="Gene3D" id="3.60.70.12">
    <property type="entry name" value="L-amino peptidase D-ALA esterase/amidase"/>
    <property type="match status" value="1"/>
</dbReference>
<dbReference type="PANTHER" id="PTHR36512">
    <property type="entry name" value="D-AMINOPEPTIDASE"/>
    <property type="match status" value="1"/>
</dbReference>
<dbReference type="EMBL" id="AP025516">
    <property type="protein sequence ID" value="BDD86225.1"/>
    <property type="molecule type" value="Genomic_DNA"/>
</dbReference>